<dbReference type="EMBL" id="JAHKNG010000010">
    <property type="protein sequence ID" value="MBU3030067.1"/>
    <property type="molecule type" value="Genomic_DNA"/>
</dbReference>
<dbReference type="RefSeq" id="WP_216032749.1">
    <property type="nucleotide sequence ID" value="NZ_JAHKNG010000010.1"/>
</dbReference>
<keyword evidence="2" id="KW-1185">Reference proteome</keyword>
<evidence type="ECO:0000313" key="1">
    <source>
        <dbReference type="EMBL" id="MBU3030067.1"/>
    </source>
</evidence>
<comment type="caution">
    <text evidence="1">The sequence shown here is derived from an EMBL/GenBank/DDBJ whole genome shotgun (WGS) entry which is preliminary data.</text>
</comment>
<name>A0ABS6AJJ3_9RHOB</name>
<evidence type="ECO:0000313" key="2">
    <source>
        <dbReference type="Proteomes" id="UP001166191"/>
    </source>
</evidence>
<gene>
    <name evidence="1" type="ORF">KNW02_08045</name>
</gene>
<protein>
    <submittedName>
        <fullName evidence="1">Uncharacterized protein</fullName>
    </submittedName>
</protein>
<dbReference type="Proteomes" id="UP001166191">
    <property type="component" value="Unassembled WGS sequence"/>
</dbReference>
<accession>A0ABS6AJJ3</accession>
<proteinExistence type="predicted"/>
<sequence>MFPDDHDEMGAGETAIAYADDFLDAAVAKLDATFGQDYARANPALVAGYVQACAANLNSFMLAASNLPAGMEDMLSAMLDQAANEEPAPKPKRRK</sequence>
<organism evidence="1 2">
    <name type="scientific">Paracoccus marinaquae</name>
    <dbReference type="NCBI Taxonomy" id="2841926"/>
    <lineage>
        <taxon>Bacteria</taxon>
        <taxon>Pseudomonadati</taxon>
        <taxon>Pseudomonadota</taxon>
        <taxon>Alphaproteobacteria</taxon>
        <taxon>Rhodobacterales</taxon>
        <taxon>Paracoccaceae</taxon>
        <taxon>Paracoccus</taxon>
    </lineage>
</organism>
<reference evidence="1" key="1">
    <citation type="submission" date="2021-06" db="EMBL/GenBank/DDBJ databases">
        <title>Paracoccus bacterium XHP0099 sp. nov., isolated from the surface waters of the Yellow Sea.</title>
        <authorList>
            <person name="Xue H."/>
            <person name="Zhang D."/>
        </authorList>
    </citation>
    <scope>NUCLEOTIDE SEQUENCE</scope>
    <source>
        <strain evidence="1">XHP0099</strain>
    </source>
</reference>